<evidence type="ECO:0000313" key="1">
    <source>
        <dbReference type="EMBL" id="VEP11503.1"/>
    </source>
</evidence>
<dbReference type="AlphaFoldDB" id="A0A563VJE1"/>
<accession>A0A563VJE1</accession>
<organism evidence="1 2">
    <name type="scientific">Hyella patelloides LEGE 07179</name>
    <dbReference type="NCBI Taxonomy" id="945734"/>
    <lineage>
        <taxon>Bacteria</taxon>
        <taxon>Bacillati</taxon>
        <taxon>Cyanobacteriota</taxon>
        <taxon>Cyanophyceae</taxon>
        <taxon>Pleurocapsales</taxon>
        <taxon>Hyellaceae</taxon>
        <taxon>Hyella</taxon>
    </lineage>
</organism>
<gene>
    <name evidence="1" type="ORF">H1P_1070015</name>
</gene>
<dbReference type="RefSeq" id="WP_144869046.1">
    <property type="nucleotide sequence ID" value="NZ_LR213863.1"/>
</dbReference>
<proteinExistence type="predicted"/>
<evidence type="ECO:0000313" key="2">
    <source>
        <dbReference type="Proteomes" id="UP000320055"/>
    </source>
</evidence>
<reference evidence="1 2" key="1">
    <citation type="submission" date="2019-01" db="EMBL/GenBank/DDBJ databases">
        <authorList>
            <person name="Brito A."/>
        </authorList>
    </citation>
    <scope>NUCLEOTIDE SEQUENCE [LARGE SCALE GENOMIC DNA]</scope>
    <source>
        <strain evidence="1">1</strain>
    </source>
</reference>
<sequence>MPKPTQAHLERIVNKNESIEARQKILSQMPYYMGAKLLEVRVDPQSVIYRWSVEDKGNKQICTLSAFWGDSKTKILSGKEPLMEKELINCAKGNAFSGIEETAKLCGYKSDIESFTANLKQAVAELGLDINSIKSLKKLIPES</sequence>
<dbReference type="OrthoDB" id="466434at2"/>
<dbReference type="EMBL" id="CAACVJ010000010">
    <property type="protein sequence ID" value="VEP11503.1"/>
    <property type="molecule type" value="Genomic_DNA"/>
</dbReference>
<keyword evidence="2" id="KW-1185">Reference proteome</keyword>
<name>A0A563VJE1_9CYAN</name>
<dbReference type="Proteomes" id="UP000320055">
    <property type="component" value="Unassembled WGS sequence"/>
</dbReference>
<protein>
    <submittedName>
        <fullName evidence="1">Uncharacterized protein</fullName>
    </submittedName>
</protein>